<dbReference type="PANTHER" id="PTHR46300:SF7">
    <property type="entry name" value="P450, PUTATIVE (EUROFUNG)-RELATED"/>
    <property type="match status" value="1"/>
</dbReference>
<dbReference type="Pfam" id="PF00067">
    <property type="entry name" value="p450"/>
    <property type="match status" value="1"/>
</dbReference>
<dbReference type="PROSITE" id="PS00086">
    <property type="entry name" value="CYTOCHROME_P450"/>
    <property type="match status" value="1"/>
</dbReference>
<dbReference type="Proteomes" id="UP000650582">
    <property type="component" value="Unassembled WGS sequence"/>
</dbReference>
<keyword evidence="8 10" id="KW-0503">Monooxygenase</keyword>
<dbReference type="InterPro" id="IPR017972">
    <property type="entry name" value="Cyt_P450_CS"/>
</dbReference>
<keyword evidence="5 9" id="KW-0479">Metal-binding</keyword>
<keyword evidence="6 10" id="KW-0560">Oxidoreductase</keyword>
<dbReference type="EMBL" id="JACYCC010000214">
    <property type="protein sequence ID" value="KAF8671914.1"/>
    <property type="molecule type" value="Genomic_DNA"/>
</dbReference>
<name>A0A8H7H2G7_9AGAM</name>
<dbReference type="SUPFAM" id="SSF48264">
    <property type="entry name" value="Cytochrome P450"/>
    <property type="match status" value="1"/>
</dbReference>
<dbReference type="InterPro" id="IPR001128">
    <property type="entry name" value="Cyt_P450"/>
</dbReference>
<keyword evidence="7 9" id="KW-0408">Iron</keyword>
<evidence type="ECO:0000256" key="8">
    <source>
        <dbReference type="ARBA" id="ARBA00023033"/>
    </source>
</evidence>
<evidence type="ECO:0000256" key="2">
    <source>
        <dbReference type="ARBA" id="ARBA00005179"/>
    </source>
</evidence>
<evidence type="ECO:0000256" key="5">
    <source>
        <dbReference type="ARBA" id="ARBA00022723"/>
    </source>
</evidence>
<dbReference type="GO" id="GO:0016705">
    <property type="term" value="F:oxidoreductase activity, acting on paired donors, with incorporation or reduction of molecular oxygen"/>
    <property type="evidence" value="ECO:0007669"/>
    <property type="project" value="InterPro"/>
</dbReference>
<comment type="caution">
    <text evidence="11">The sequence shown here is derived from an EMBL/GenBank/DDBJ whole genome shotgun (WGS) entry which is preliminary data.</text>
</comment>
<evidence type="ECO:0000313" key="11">
    <source>
        <dbReference type="EMBL" id="KAF8671914.1"/>
    </source>
</evidence>
<organism evidence="11 12">
    <name type="scientific">Rhizoctonia solani</name>
    <dbReference type="NCBI Taxonomy" id="456999"/>
    <lineage>
        <taxon>Eukaryota</taxon>
        <taxon>Fungi</taxon>
        <taxon>Dikarya</taxon>
        <taxon>Basidiomycota</taxon>
        <taxon>Agaricomycotina</taxon>
        <taxon>Agaricomycetes</taxon>
        <taxon>Cantharellales</taxon>
        <taxon>Ceratobasidiaceae</taxon>
        <taxon>Rhizoctonia</taxon>
    </lineage>
</organism>
<evidence type="ECO:0000256" key="10">
    <source>
        <dbReference type="RuleBase" id="RU000461"/>
    </source>
</evidence>
<reference evidence="11" key="1">
    <citation type="submission" date="2020-09" db="EMBL/GenBank/DDBJ databases">
        <title>Comparative genome analyses of four rice-infecting Rhizoctonia solani isolates reveal extensive enrichment of homogalacturonan modification genes.</title>
        <authorList>
            <person name="Lee D.-Y."/>
            <person name="Jeon J."/>
            <person name="Kim K.-T."/>
            <person name="Cheong K."/>
            <person name="Song H."/>
            <person name="Choi G."/>
            <person name="Ko J."/>
            <person name="Opiyo S.O."/>
            <person name="Zuo S."/>
            <person name="Madhav S."/>
            <person name="Lee Y.-H."/>
            <person name="Wang G.-L."/>
        </authorList>
    </citation>
    <scope>NUCLEOTIDE SEQUENCE</scope>
    <source>
        <strain evidence="11">AG1-IA YN-7</strain>
    </source>
</reference>
<dbReference type="InterPro" id="IPR050364">
    <property type="entry name" value="Cytochrome_P450_fung"/>
</dbReference>
<comment type="cofactor">
    <cofactor evidence="1 9">
        <name>heme</name>
        <dbReference type="ChEBI" id="CHEBI:30413"/>
    </cofactor>
</comment>
<accession>A0A8H7H2G7</accession>
<protein>
    <submittedName>
        <fullName evidence="11">Cytochrome p450</fullName>
    </submittedName>
</protein>
<dbReference type="InterPro" id="IPR002401">
    <property type="entry name" value="Cyt_P450_E_grp-I"/>
</dbReference>
<dbReference type="AlphaFoldDB" id="A0A8H7H2G7"/>
<evidence type="ECO:0000256" key="3">
    <source>
        <dbReference type="ARBA" id="ARBA00010617"/>
    </source>
</evidence>
<comment type="similarity">
    <text evidence="3 10">Belongs to the cytochrome P450 family.</text>
</comment>
<evidence type="ECO:0000256" key="6">
    <source>
        <dbReference type="ARBA" id="ARBA00023002"/>
    </source>
</evidence>
<proteinExistence type="inferred from homology"/>
<feature type="binding site" description="axial binding residue" evidence="9">
    <location>
        <position position="389"/>
    </location>
    <ligand>
        <name>heme</name>
        <dbReference type="ChEBI" id="CHEBI:30413"/>
    </ligand>
    <ligandPart>
        <name>Fe</name>
        <dbReference type="ChEBI" id="CHEBI:18248"/>
    </ligandPart>
</feature>
<sequence length="467" mass="52521">MDSINQPHQYVALGTKYKDSLGDAISIKTPIETFIVVNTIESATELLEKQALLTANRPKNLMIRDLLGWSEGVAFRKHDEWHKRQRRLMTSALHFRAARAYEFQYLGSTLELLRHIHWDQTSFQKHVGEIINNFMLRLTYGWTSSQGHSSTTIGQTSPYTLKGLAHYFLVNDFPFLKYFPDWFPGGSFQTFGKEGKESRTMYASGLFETVFEQVRAGKTEVVSFVSRLLETNKGIGGTEIESIKWTAASLFGGGTTTTVGLVLSFILMASLHPEAAKLAQAEIDAVIGRERLPRLKDRDNMPYTNALLQEVLRLCPPAPLGLPHITATEVQLWGYHIPKNATISPNIWAMLRDPKHFSSPHTFDPSRYLKPIPDPDPRKYVFGFGRRVCPGQHLANNATWIICTSILSVFELQAGSELLAKVASLGGLSSPRMYRLFQPYFVYDPLPFPCSFTARDQAAVDLLANST</sequence>
<dbReference type="GO" id="GO:0004497">
    <property type="term" value="F:monooxygenase activity"/>
    <property type="evidence" value="ECO:0007669"/>
    <property type="project" value="UniProtKB-KW"/>
</dbReference>
<dbReference type="GO" id="GO:0020037">
    <property type="term" value="F:heme binding"/>
    <property type="evidence" value="ECO:0007669"/>
    <property type="project" value="InterPro"/>
</dbReference>
<dbReference type="PANTHER" id="PTHR46300">
    <property type="entry name" value="P450, PUTATIVE (EUROFUNG)-RELATED-RELATED"/>
    <property type="match status" value="1"/>
</dbReference>
<dbReference type="Gene3D" id="1.10.630.10">
    <property type="entry name" value="Cytochrome P450"/>
    <property type="match status" value="1"/>
</dbReference>
<dbReference type="PRINTS" id="PR00463">
    <property type="entry name" value="EP450I"/>
</dbReference>
<dbReference type="GO" id="GO:0005506">
    <property type="term" value="F:iron ion binding"/>
    <property type="evidence" value="ECO:0007669"/>
    <property type="project" value="InterPro"/>
</dbReference>
<gene>
    <name evidence="11" type="ORF">RHS04_07958</name>
</gene>
<keyword evidence="4 9" id="KW-0349">Heme</keyword>
<evidence type="ECO:0000256" key="7">
    <source>
        <dbReference type="ARBA" id="ARBA00023004"/>
    </source>
</evidence>
<evidence type="ECO:0000313" key="12">
    <source>
        <dbReference type="Proteomes" id="UP000650582"/>
    </source>
</evidence>
<dbReference type="InterPro" id="IPR036396">
    <property type="entry name" value="Cyt_P450_sf"/>
</dbReference>
<evidence type="ECO:0000256" key="9">
    <source>
        <dbReference type="PIRSR" id="PIRSR602401-1"/>
    </source>
</evidence>
<comment type="pathway">
    <text evidence="2">Secondary metabolite biosynthesis.</text>
</comment>
<evidence type="ECO:0000256" key="1">
    <source>
        <dbReference type="ARBA" id="ARBA00001971"/>
    </source>
</evidence>
<evidence type="ECO:0000256" key="4">
    <source>
        <dbReference type="ARBA" id="ARBA00022617"/>
    </source>
</evidence>